<protein>
    <recommendedName>
        <fullName evidence="7">Zn(2)-C6 fungal-type domain-containing protein</fullName>
    </recommendedName>
</protein>
<keyword evidence="4" id="KW-0804">Transcription</keyword>
<evidence type="ECO:0000256" key="5">
    <source>
        <dbReference type="ARBA" id="ARBA00023242"/>
    </source>
</evidence>
<comment type="caution">
    <text evidence="8">The sequence shown here is derived from an EMBL/GenBank/DDBJ whole genome shotgun (WGS) entry which is preliminary data.</text>
</comment>
<evidence type="ECO:0000256" key="1">
    <source>
        <dbReference type="ARBA" id="ARBA00004123"/>
    </source>
</evidence>
<sequence length="787" mass="87570">MNPSFANQQQSSSDSSTSQRLPPISWLLSDTQQPNEAVSRPMPPSRPAVVNPGAPPPAHTSGSQPRLHLQPGTFIRQQPVAAYSVQYTARAVRIDHESVVPDHRHQPYPAGASGPGSMPQMANTIPQQIIINPNPNPTNAPRKNRLTQACDNCHRKRVRCDGKNPCRNCSRRDISCEWRAMKKRGPKPKANSGNQTVRSATSIANLVLSTSEEPRPQTDISNNGSAGSPSVSEDDSSHEGIVAPPVDNLIADFYSAKVDAELREAIIAFFDYAYAYMPIVHPSTFLRSVVEGKVEAVLLDAIRALTAKYIMYETGRRIPTAALIDSVKSRVLLNLEKPTLNTVQALVVLINVEVRGNRDVAVATFLAAAVGLVMRLGWHEIDLYKTRQPKTWEEWVETETKRRLFWSIFLYDCYSSIMRGHPTLIPEPLIYVRSPSADEEWDDVSFVLANTATDAHPAVRQARPQTVITGAISRSFELLCKMGTTNSRVSHFLNSAKAGRCDQQISTPSDRPFPAVDFLTPSPESTHLVYSVHRKARVISDYPEFSVCSRLVQDLHESVPHPELLRGMTSNTSGARFFGNVDHGLLATRVRYLSLKVYTCSTIVILHISNRRSFFDEFERPPDLDQVFNAVGTAATSASDVAIRQTISSALGTFWSQGLVADDIEQESWDTAVEYAHSMAGYLKRNDDLPHSRLEFAVGLCIFNVACVLVRQNRRCRNALQSADDSQWTLQEWDNELHRTAKSVRILWQALNRLGAFWNVEGFTSMLRLMKIDECTEMVGRLAAASL</sequence>
<feature type="domain" description="Zn(2)-C6 fungal-type" evidence="7">
    <location>
        <begin position="149"/>
        <end position="178"/>
    </location>
</feature>
<dbReference type="RefSeq" id="XP_040742508.1">
    <property type="nucleotide sequence ID" value="XM_040885620.1"/>
</dbReference>
<dbReference type="InterPro" id="IPR036864">
    <property type="entry name" value="Zn2-C6_fun-type_DNA-bd_sf"/>
</dbReference>
<dbReference type="SMART" id="SM00066">
    <property type="entry name" value="GAL4"/>
    <property type="match status" value="1"/>
</dbReference>
<dbReference type="EMBL" id="MCFD01000009">
    <property type="protein sequence ID" value="ORX68726.1"/>
    <property type="molecule type" value="Genomic_DNA"/>
</dbReference>
<reference evidence="8 9" key="1">
    <citation type="submission" date="2016-07" db="EMBL/GenBank/DDBJ databases">
        <title>Pervasive Adenine N6-methylation of Active Genes in Fungi.</title>
        <authorList>
            <consortium name="DOE Joint Genome Institute"/>
            <person name="Mondo S.J."/>
            <person name="Dannebaum R.O."/>
            <person name="Kuo R.C."/>
            <person name="Labutti K."/>
            <person name="Haridas S."/>
            <person name="Kuo A."/>
            <person name="Salamov A."/>
            <person name="Ahrendt S.R."/>
            <person name="Lipzen A."/>
            <person name="Sullivan W."/>
            <person name="Andreopoulos W.B."/>
            <person name="Clum A."/>
            <person name="Lindquist E."/>
            <person name="Daum C."/>
            <person name="Ramamoorthy G.K."/>
            <person name="Gryganskyi A."/>
            <person name="Culley D."/>
            <person name="Magnuson J.K."/>
            <person name="James T.Y."/>
            <person name="O'Malley M.A."/>
            <person name="Stajich J.E."/>
            <person name="Spatafora J.W."/>
            <person name="Visel A."/>
            <person name="Grigoriev I.V."/>
        </authorList>
    </citation>
    <scope>NUCLEOTIDE SEQUENCE [LARGE SCALE GENOMIC DNA]</scope>
    <source>
        <strain evidence="8 9">ATCC 12442</strain>
    </source>
</reference>
<feature type="region of interest" description="Disordered" evidence="6">
    <location>
        <begin position="1"/>
        <end position="68"/>
    </location>
</feature>
<dbReference type="Pfam" id="PF00172">
    <property type="entry name" value="Zn_clus"/>
    <property type="match status" value="1"/>
</dbReference>
<dbReference type="PANTHER" id="PTHR47338">
    <property type="entry name" value="ZN(II)2CYS6 TRANSCRIPTION FACTOR (EUROFUNG)-RELATED"/>
    <property type="match status" value="1"/>
</dbReference>
<dbReference type="InterPro" id="IPR007219">
    <property type="entry name" value="XnlR_reg_dom"/>
</dbReference>
<dbReference type="GO" id="GO:0003677">
    <property type="term" value="F:DNA binding"/>
    <property type="evidence" value="ECO:0007669"/>
    <property type="project" value="InterPro"/>
</dbReference>
<evidence type="ECO:0000313" key="9">
    <source>
        <dbReference type="Proteomes" id="UP000193922"/>
    </source>
</evidence>
<dbReference type="OrthoDB" id="271595at2759"/>
<evidence type="ECO:0000259" key="7">
    <source>
        <dbReference type="PROSITE" id="PS50048"/>
    </source>
</evidence>
<dbReference type="SMART" id="SM00906">
    <property type="entry name" value="Fungal_trans"/>
    <property type="match status" value="1"/>
</dbReference>
<comment type="subcellular location">
    <subcellularLocation>
        <location evidence="1">Nucleus</location>
    </subcellularLocation>
</comment>
<dbReference type="GO" id="GO:0005634">
    <property type="term" value="C:nucleus"/>
    <property type="evidence" value="ECO:0007669"/>
    <property type="project" value="UniProtKB-SubCell"/>
</dbReference>
<feature type="region of interest" description="Disordered" evidence="6">
    <location>
        <begin position="208"/>
        <end position="239"/>
    </location>
</feature>
<dbReference type="GO" id="GO:0008270">
    <property type="term" value="F:zinc ion binding"/>
    <property type="evidence" value="ECO:0007669"/>
    <property type="project" value="InterPro"/>
</dbReference>
<proteinExistence type="predicted"/>
<evidence type="ECO:0000256" key="6">
    <source>
        <dbReference type="SAM" id="MobiDB-lite"/>
    </source>
</evidence>
<keyword evidence="3" id="KW-0805">Transcription regulation</keyword>
<dbReference type="STRING" id="61395.A0A1Y1W659"/>
<dbReference type="GO" id="GO:0000981">
    <property type="term" value="F:DNA-binding transcription factor activity, RNA polymerase II-specific"/>
    <property type="evidence" value="ECO:0007669"/>
    <property type="project" value="InterPro"/>
</dbReference>
<keyword evidence="2" id="KW-0479">Metal-binding</keyword>
<dbReference type="PANTHER" id="PTHR47338:SF5">
    <property type="entry name" value="ZN(II)2CYS6 TRANSCRIPTION FACTOR (EUROFUNG)"/>
    <property type="match status" value="1"/>
</dbReference>
<dbReference type="AlphaFoldDB" id="A0A1Y1W659"/>
<dbReference type="GeneID" id="63802268"/>
<keyword evidence="9" id="KW-1185">Reference proteome</keyword>
<evidence type="ECO:0000256" key="4">
    <source>
        <dbReference type="ARBA" id="ARBA00023163"/>
    </source>
</evidence>
<dbReference type="Pfam" id="PF04082">
    <property type="entry name" value="Fungal_trans"/>
    <property type="match status" value="1"/>
</dbReference>
<feature type="compositionally biased region" description="Low complexity" evidence="6">
    <location>
        <begin position="8"/>
        <end position="19"/>
    </location>
</feature>
<keyword evidence="5" id="KW-0539">Nucleus</keyword>
<dbReference type="PROSITE" id="PS50048">
    <property type="entry name" value="ZN2_CY6_FUNGAL_2"/>
    <property type="match status" value="1"/>
</dbReference>
<evidence type="ECO:0000313" key="8">
    <source>
        <dbReference type="EMBL" id="ORX68726.1"/>
    </source>
</evidence>
<dbReference type="InterPro" id="IPR050815">
    <property type="entry name" value="TF_fung"/>
</dbReference>
<evidence type="ECO:0000256" key="3">
    <source>
        <dbReference type="ARBA" id="ARBA00023015"/>
    </source>
</evidence>
<dbReference type="Gene3D" id="4.10.240.10">
    <property type="entry name" value="Zn(2)-C6 fungal-type DNA-binding domain"/>
    <property type="match status" value="1"/>
</dbReference>
<dbReference type="PROSITE" id="PS00463">
    <property type="entry name" value="ZN2_CY6_FUNGAL_1"/>
    <property type="match status" value="1"/>
</dbReference>
<gene>
    <name evidence="8" type="ORF">DL89DRAFT_258574</name>
</gene>
<feature type="compositionally biased region" description="Polar residues" evidence="6">
    <location>
        <begin position="218"/>
        <end position="231"/>
    </location>
</feature>
<organism evidence="8 9">
    <name type="scientific">Linderina pennispora</name>
    <dbReference type="NCBI Taxonomy" id="61395"/>
    <lineage>
        <taxon>Eukaryota</taxon>
        <taxon>Fungi</taxon>
        <taxon>Fungi incertae sedis</taxon>
        <taxon>Zoopagomycota</taxon>
        <taxon>Kickxellomycotina</taxon>
        <taxon>Kickxellomycetes</taxon>
        <taxon>Kickxellales</taxon>
        <taxon>Kickxellaceae</taxon>
        <taxon>Linderina</taxon>
    </lineage>
</organism>
<dbReference type="Proteomes" id="UP000193922">
    <property type="component" value="Unassembled WGS sequence"/>
</dbReference>
<evidence type="ECO:0000256" key="2">
    <source>
        <dbReference type="ARBA" id="ARBA00022723"/>
    </source>
</evidence>
<dbReference type="CDD" id="cd12148">
    <property type="entry name" value="fungal_TF_MHR"/>
    <property type="match status" value="1"/>
</dbReference>
<dbReference type="SUPFAM" id="SSF57701">
    <property type="entry name" value="Zn2/Cys6 DNA-binding domain"/>
    <property type="match status" value="1"/>
</dbReference>
<dbReference type="GO" id="GO:0006351">
    <property type="term" value="P:DNA-templated transcription"/>
    <property type="evidence" value="ECO:0007669"/>
    <property type="project" value="InterPro"/>
</dbReference>
<name>A0A1Y1W659_9FUNG</name>
<dbReference type="CDD" id="cd00067">
    <property type="entry name" value="GAL4"/>
    <property type="match status" value="1"/>
</dbReference>
<dbReference type="InterPro" id="IPR001138">
    <property type="entry name" value="Zn2Cys6_DnaBD"/>
</dbReference>
<accession>A0A1Y1W659</accession>